<protein>
    <recommendedName>
        <fullName evidence="3">DUF3906 domain-containing protein</fullName>
    </recommendedName>
</protein>
<evidence type="ECO:0000313" key="2">
    <source>
        <dbReference type="Proteomes" id="UP000092578"/>
    </source>
</evidence>
<keyword evidence="2" id="KW-1185">Reference proteome</keyword>
<organism evidence="1 2">
    <name type="scientific">Pseudobacillus wudalianchiensis</name>
    <dbReference type="NCBI Taxonomy" id="1743143"/>
    <lineage>
        <taxon>Bacteria</taxon>
        <taxon>Bacillati</taxon>
        <taxon>Bacillota</taxon>
        <taxon>Bacilli</taxon>
        <taxon>Bacillales</taxon>
        <taxon>Bacillaceae</taxon>
        <taxon>Pseudobacillus</taxon>
    </lineage>
</organism>
<accession>A0A1B9AN92</accession>
<comment type="caution">
    <text evidence="1">The sequence shown here is derived from an EMBL/GenBank/DDBJ whole genome shotgun (WGS) entry which is preliminary data.</text>
</comment>
<evidence type="ECO:0008006" key="3">
    <source>
        <dbReference type="Google" id="ProtNLM"/>
    </source>
</evidence>
<sequence length="63" mass="7366">MCKIKKYSIDFYCENNEVFTLDVQRNSEEELKDELEKAKGFYIVENGGINLANVKKYEIKAIV</sequence>
<reference evidence="2" key="1">
    <citation type="submission" date="2016-05" db="EMBL/GenBank/DDBJ databases">
        <authorList>
            <person name="Liu B."/>
            <person name="Wang J."/>
            <person name="Zhu Y."/>
            <person name="Liu G."/>
            <person name="Chen Q."/>
            <person name="Chen Z."/>
            <person name="Lan J."/>
            <person name="Che J."/>
            <person name="Ge C."/>
            <person name="Shi H."/>
            <person name="Pan Z."/>
            <person name="Liu X."/>
        </authorList>
    </citation>
    <scope>NUCLEOTIDE SEQUENCE [LARGE SCALE GENOMIC DNA]</scope>
    <source>
        <strain evidence="2">FJAT-27215</strain>
    </source>
</reference>
<dbReference type="RefSeq" id="WP_065411210.1">
    <property type="nucleotide sequence ID" value="NZ_MAYT01000027.1"/>
</dbReference>
<name>A0A1B9AN92_9BACI</name>
<evidence type="ECO:0000313" key="1">
    <source>
        <dbReference type="EMBL" id="OCA85241.1"/>
    </source>
</evidence>
<dbReference type="Proteomes" id="UP000092578">
    <property type="component" value="Unassembled WGS sequence"/>
</dbReference>
<dbReference type="EMBL" id="MAYT01000027">
    <property type="protein sequence ID" value="OCA85241.1"/>
    <property type="molecule type" value="Genomic_DNA"/>
</dbReference>
<dbReference type="AlphaFoldDB" id="A0A1B9AN92"/>
<proteinExistence type="predicted"/>
<gene>
    <name evidence="1" type="ORF">A8F95_11240</name>
</gene>